<reference evidence="2 3" key="1">
    <citation type="submission" date="2019-08" db="EMBL/GenBank/DDBJ databases">
        <title>Complete genome sequence of Terriglobus albidus strain ORNL.</title>
        <authorList>
            <person name="Podar M."/>
        </authorList>
    </citation>
    <scope>NUCLEOTIDE SEQUENCE [LARGE SCALE GENOMIC DNA]</scope>
    <source>
        <strain evidence="2 3">ORNL</strain>
    </source>
</reference>
<dbReference type="EMBL" id="CP042806">
    <property type="protein sequence ID" value="QEE27292.1"/>
    <property type="molecule type" value="Genomic_DNA"/>
</dbReference>
<evidence type="ECO:0000313" key="3">
    <source>
        <dbReference type="Proteomes" id="UP000321820"/>
    </source>
</evidence>
<keyword evidence="1" id="KW-0812">Transmembrane</keyword>
<dbReference type="PANTHER" id="PTHR30092:SF0">
    <property type="entry name" value="INNER MEMBRANE PROTEIN CRED"/>
    <property type="match status" value="1"/>
</dbReference>
<accession>A0A5B9E4W4</accession>
<keyword evidence="1" id="KW-0472">Membrane</keyword>
<dbReference type="OrthoDB" id="9791851at2"/>
<dbReference type="RefSeq" id="WP_147646485.1">
    <property type="nucleotide sequence ID" value="NZ_CP042806.1"/>
</dbReference>
<evidence type="ECO:0000256" key="1">
    <source>
        <dbReference type="SAM" id="Phobius"/>
    </source>
</evidence>
<proteinExistence type="predicted"/>
<feature type="transmembrane region" description="Helical" evidence="1">
    <location>
        <begin position="21"/>
        <end position="45"/>
    </location>
</feature>
<dbReference type="KEGG" id="talb:FTW19_04250"/>
<dbReference type="PANTHER" id="PTHR30092">
    <property type="entry name" value="INNER MEMBRANE PROTEIN CRED"/>
    <property type="match status" value="1"/>
</dbReference>
<feature type="transmembrane region" description="Helical" evidence="1">
    <location>
        <begin position="343"/>
        <end position="362"/>
    </location>
</feature>
<feature type="transmembrane region" description="Helical" evidence="1">
    <location>
        <begin position="368"/>
        <end position="390"/>
    </location>
</feature>
<dbReference type="PIRSF" id="PIRSF004548">
    <property type="entry name" value="CreD"/>
    <property type="match status" value="1"/>
</dbReference>
<feature type="transmembrane region" description="Helical" evidence="1">
    <location>
        <begin position="420"/>
        <end position="439"/>
    </location>
</feature>
<dbReference type="GO" id="GO:0005886">
    <property type="term" value="C:plasma membrane"/>
    <property type="evidence" value="ECO:0007669"/>
    <property type="project" value="TreeGrafter"/>
</dbReference>
<name>A0A5B9E4W4_9BACT</name>
<dbReference type="InterPro" id="IPR010364">
    <property type="entry name" value="Uncharacterised_IM_CreD"/>
</dbReference>
<keyword evidence="1" id="KW-1133">Transmembrane helix</keyword>
<protein>
    <submittedName>
        <fullName evidence="2">Cell envelope integrity protein CreD</fullName>
    </submittedName>
</protein>
<organism evidence="2 3">
    <name type="scientific">Terriglobus albidus</name>
    <dbReference type="NCBI Taxonomy" id="1592106"/>
    <lineage>
        <taxon>Bacteria</taxon>
        <taxon>Pseudomonadati</taxon>
        <taxon>Acidobacteriota</taxon>
        <taxon>Terriglobia</taxon>
        <taxon>Terriglobales</taxon>
        <taxon>Acidobacteriaceae</taxon>
        <taxon>Terriglobus</taxon>
    </lineage>
</organism>
<evidence type="ECO:0000313" key="2">
    <source>
        <dbReference type="EMBL" id="QEE27292.1"/>
    </source>
</evidence>
<dbReference type="NCBIfam" id="NF008712">
    <property type="entry name" value="PRK11715.1-1"/>
    <property type="match status" value="1"/>
</dbReference>
<dbReference type="Proteomes" id="UP000321820">
    <property type="component" value="Chromosome"/>
</dbReference>
<feature type="transmembrane region" description="Helical" evidence="1">
    <location>
        <begin position="397"/>
        <end position="414"/>
    </location>
</feature>
<feature type="transmembrane region" description="Helical" evidence="1">
    <location>
        <begin position="314"/>
        <end position="331"/>
    </location>
</feature>
<sequence>MAEYSILQVPVRGIFRSLSMGVKLILICFLALFMTIPSFFVYGLVNERTNRAKEVANEIGSGVGGPQTFLGPTLAIPYSAPGSSPSAPLERGTYFVFPAEGNAAIKTATEERHRSLFRVPVFQADLVFDANFDLTGVPEALPKDATLNWDRAEVLVGVSDARGALADAVLTSDAGTVTLTPAKAVDSVVMGEQKQQKLSLIGAQVSEAKPGNKFHVKSVLKFSGANRIAVLAYGKTTRLTAQGDWRTPGFDGGIPPATRNLNEQGYTATWTVPFIARNVRSEGAGNILASLDTTNLGISFVEVADPYQSVERSLKYALLFLGMVFLSYFVFEATTRKSVHPAQYVLVGIAQLIFYLLLLSFAERIGFNYGFLIAGAATVGLLSINAAWIFESRMQGLRAFAIFSLLYTLIYLLLTLEDNALLVGSVTSFLVVAAAMYFTRTIDWSGSVSGASSSVPVNQEGTR</sequence>
<dbReference type="AlphaFoldDB" id="A0A5B9E4W4"/>
<dbReference type="Pfam" id="PF06123">
    <property type="entry name" value="CreD"/>
    <property type="match status" value="1"/>
</dbReference>
<gene>
    <name evidence="2" type="ORF">FTW19_04250</name>
</gene>
<keyword evidence="3" id="KW-1185">Reference proteome</keyword>